<sequence length="226" mass="23773">MATLVRAAVAAPLVRWSALALVAASLAGCGSLLGGKKEPSTSYAPVVRAAQTQSWPQVRWQLSIGRALGARNADSLRIAVRPTPNELQVYKGAEWAKTPSEMIEDAVLHALEDSGRLPGVTRQGSGVGAHYRLLLDVRRFEADYAGAAVPSATVEVTAKLLHVKSLQLAGSQTFLQAQPAGSTAVPDVVDAFERSLSQISNDLAGWTLTTGEAFERSGRGASADAR</sequence>
<feature type="domain" description="ABC-type transport auxiliary lipoprotein component" evidence="1">
    <location>
        <begin position="44"/>
        <end position="204"/>
    </location>
</feature>
<dbReference type="InterPro" id="IPR005586">
    <property type="entry name" value="ABC_trans_aux"/>
</dbReference>
<dbReference type="AlphaFoldDB" id="A0A974Y243"/>
<proteinExistence type="predicted"/>
<dbReference type="Gene3D" id="3.40.50.10610">
    <property type="entry name" value="ABC-type transport auxiliary lipoprotein component"/>
    <property type="match status" value="1"/>
</dbReference>
<evidence type="ECO:0000259" key="1">
    <source>
        <dbReference type="Pfam" id="PF03886"/>
    </source>
</evidence>
<dbReference type="Pfam" id="PF03886">
    <property type="entry name" value="ABC_trans_aux"/>
    <property type="match status" value="1"/>
</dbReference>
<evidence type="ECO:0000313" key="3">
    <source>
        <dbReference type="Proteomes" id="UP000639274"/>
    </source>
</evidence>
<reference evidence="2 3" key="1">
    <citation type="submission" date="2021-03" db="EMBL/GenBank/DDBJ databases">
        <title>Lysobacter sp. nov. isolated from soil of gangwondo yeongwol, south Korea.</title>
        <authorList>
            <person name="Kim K.R."/>
            <person name="Kim K.H."/>
            <person name="Jeon C.O."/>
        </authorList>
    </citation>
    <scope>NUCLEOTIDE SEQUENCE [LARGE SCALE GENOMIC DNA]</scope>
    <source>
        <strain evidence="2 3">R19</strain>
    </source>
</reference>
<dbReference type="PROSITE" id="PS51257">
    <property type="entry name" value="PROKAR_LIPOPROTEIN"/>
    <property type="match status" value="1"/>
</dbReference>
<dbReference type="EMBL" id="CP071518">
    <property type="protein sequence ID" value="QSX79991.1"/>
    <property type="molecule type" value="Genomic_DNA"/>
</dbReference>
<evidence type="ECO:0000313" key="2">
    <source>
        <dbReference type="EMBL" id="QSX79991.1"/>
    </source>
</evidence>
<name>A0A974Y243_9GAMM</name>
<accession>A0A974Y243</accession>
<dbReference type="SUPFAM" id="SSF159594">
    <property type="entry name" value="XCC0632-like"/>
    <property type="match status" value="1"/>
</dbReference>
<keyword evidence="3" id="KW-1185">Reference proteome</keyword>
<protein>
    <submittedName>
        <fullName evidence="2">Membrane integrity-associated transporter subunit PqiC</fullName>
    </submittedName>
</protein>
<gene>
    <name evidence="2" type="ORF">I8J32_007460</name>
</gene>
<organism evidence="2 3">
    <name type="scientific">Agrilutibacter solisilvae</name>
    <dbReference type="NCBI Taxonomy" id="2763317"/>
    <lineage>
        <taxon>Bacteria</taxon>
        <taxon>Pseudomonadati</taxon>
        <taxon>Pseudomonadota</taxon>
        <taxon>Gammaproteobacteria</taxon>
        <taxon>Lysobacterales</taxon>
        <taxon>Lysobacteraceae</taxon>
        <taxon>Agrilutibacter</taxon>
    </lineage>
</organism>
<dbReference type="KEGG" id="lsf:I8J32_007460"/>
<dbReference type="Proteomes" id="UP000639274">
    <property type="component" value="Chromosome"/>
</dbReference>